<dbReference type="Gene3D" id="4.10.280.10">
    <property type="entry name" value="Helix-loop-helix DNA-binding domain"/>
    <property type="match status" value="1"/>
</dbReference>
<name>A0A7M5U0P9_9CNID</name>
<dbReference type="Pfam" id="PF00010">
    <property type="entry name" value="HLH"/>
    <property type="match status" value="1"/>
</dbReference>
<evidence type="ECO:0000259" key="2">
    <source>
        <dbReference type="PROSITE" id="PS50888"/>
    </source>
</evidence>
<dbReference type="Proteomes" id="UP000594262">
    <property type="component" value="Unplaced"/>
</dbReference>
<dbReference type="SMART" id="SM00353">
    <property type="entry name" value="HLH"/>
    <property type="match status" value="1"/>
</dbReference>
<evidence type="ECO:0000313" key="4">
    <source>
        <dbReference type="Proteomes" id="UP000594262"/>
    </source>
</evidence>
<keyword evidence="1" id="KW-0238">DNA-binding</keyword>
<dbReference type="OrthoDB" id="5964374at2759"/>
<sequence length="355" mass="41913">MSQRIGKVQKYEMMSTNDIQSVIEDLFPSFRQQEQQKEIPSTDTNNKKKKMYEQSLDAEYFHPSYNNMYHPESQHFYDDYNNNNNYIKNHPSVPSPPYLPTPPSTPDKIPMSYGNFNHPVASAPPPYMTSHSYHHQTSTQNNQFSPTCDMQVVPDFFGGKDDENINHEVHHPYANHHLDENYNPTATPPHYLHLQPTHQQHNNEMPDIGQKRVYNSINHNAQSPIDFYMTNSNHENNYIRQQMAYEAMFHGHPAMKRQRYDSHETIEPELSRATHNILERQRRNDLKLRFSILRDNIPELASHEKAPKIQILRKGLEYLTILKSEEQKLIADKELEKQRKLILMERLKTLRQSNH</sequence>
<dbReference type="PANTHER" id="PTHR45851">
    <property type="entry name" value="MYC PROTO-ONCOGENE"/>
    <property type="match status" value="1"/>
</dbReference>
<dbReference type="FunFam" id="4.10.280.10:FF:000019">
    <property type="entry name" value="Myc proto-oncogene protein"/>
    <property type="match status" value="1"/>
</dbReference>
<dbReference type="GeneID" id="136805896"/>
<reference evidence="3" key="1">
    <citation type="submission" date="2021-01" db="UniProtKB">
        <authorList>
            <consortium name="EnsemblMetazoa"/>
        </authorList>
    </citation>
    <scope>IDENTIFICATION</scope>
</reference>
<dbReference type="RefSeq" id="XP_066918571.1">
    <property type="nucleotide sequence ID" value="XM_067062470.1"/>
</dbReference>
<keyword evidence="4" id="KW-1185">Reference proteome</keyword>
<feature type="domain" description="BHLH" evidence="2">
    <location>
        <begin position="270"/>
        <end position="322"/>
    </location>
</feature>
<dbReference type="EnsemblMetazoa" id="CLYHEMT004523.1">
    <property type="protein sequence ID" value="CLYHEMP004523.1"/>
    <property type="gene ID" value="CLYHEMG004523"/>
</dbReference>
<accession>A0A7M5U0P9</accession>
<protein>
    <recommendedName>
        <fullName evidence="2">BHLH domain-containing protein</fullName>
    </recommendedName>
</protein>
<organism evidence="3 4">
    <name type="scientific">Clytia hemisphaerica</name>
    <dbReference type="NCBI Taxonomy" id="252671"/>
    <lineage>
        <taxon>Eukaryota</taxon>
        <taxon>Metazoa</taxon>
        <taxon>Cnidaria</taxon>
        <taxon>Hydrozoa</taxon>
        <taxon>Hydroidolina</taxon>
        <taxon>Leptothecata</taxon>
        <taxon>Obeliida</taxon>
        <taxon>Clytiidae</taxon>
        <taxon>Clytia</taxon>
    </lineage>
</organism>
<dbReference type="GO" id="GO:0003677">
    <property type="term" value="F:DNA binding"/>
    <property type="evidence" value="ECO:0007669"/>
    <property type="project" value="UniProtKB-KW"/>
</dbReference>
<dbReference type="InterPro" id="IPR011598">
    <property type="entry name" value="bHLH_dom"/>
</dbReference>
<dbReference type="RefSeq" id="XP_066918570.1">
    <property type="nucleotide sequence ID" value="XM_067062469.1"/>
</dbReference>
<dbReference type="InterPro" id="IPR036638">
    <property type="entry name" value="HLH_DNA-bd_sf"/>
</dbReference>
<dbReference type="PROSITE" id="PS50888">
    <property type="entry name" value="BHLH"/>
    <property type="match status" value="1"/>
</dbReference>
<proteinExistence type="predicted"/>
<dbReference type="RefSeq" id="XP_066918572.1">
    <property type="nucleotide sequence ID" value="XM_067062471.1"/>
</dbReference>
<dbReference type="SUPFAM" id="SSF47459">
    <property type="entry name" value="HLH, helix-loop-helix DNA-binding domain"/>
    <property type="match status" value="1"/>
</dbReference>
<dbReference type="AlphaFoldDB" id="A0A7M5U0P9"/>
<evidence type="ECO:0000313" key="3">
    <source>
        <dbReference type="EnsemblMetazoa" id="CLYHEMP004523.1"/>
    </source>
</evidence>
<dbReference type="InterPro" id="IPR050433">
    <property type="entry name" value="Myc_transcription_factors"/>
</dbReference>
<dbReference type="GO" id="GO:0046983">
    <property type="term" value="F:protein dimerization activity"/>
    <property type="evidence" value="ECO:0007669"/>
    <property type="project" value="InterPro"/>
</dbReference>
<dbReference type="RefSeq" id="XP_066918573.1">
    <property type="nucleotide sequence ID" value="XM_067062472.1"/>
</dbReference>
<evidence type="ECO:0000256" key="1">
    <source>
        <dbReference type="ARBA" id="ARBA00023125"/>
    </source>
</evidence>
<dbReference type="CDD" id="cd11400">
    <property type="entry name" value="bHLHzip_Myc"/>
    <property type="match status" value="1"/>
</dbReference>
<dbReference type="RefSeq" id="XP_066918569.1">
    <property type="nucleotide sequence ID" value="XM_067062468.1"/>
</dbReference>